<evidence type="ECO:0000313" key="1">
    <source>
        <dbReference type="EMBL" id="VDZ56169.1"/>
    </source>
</evidence>
<proteinExistence type="predicted"/>
<evidence type="ECO:0000313" key="2">
    <source>
        <dbReference type="Proteomes" id="UP000281391"/>
    </source>
</evidence>
<dbReference type="KEGG" id="sof:NCTC11214_01997"/>
<reference evidence="1 2" key="1">
    <citation type="submission" date="2018-12" db="EMBL/GenBank/DDBJ databases">
        <authorList>
            <consortium name="Pathogen Informatics"/>
        </authorList>
    </citation>
    <scope>NUCLEOTIDE SEQUENCE [LARGE SCALE GENOMIC DNA]</scope>
    <source>
        <strain evidence="1 2">NCTC11214</strain>
    </source>
</reference>
<accession>A0A3S4DIR6</accession>
<dbReference type="RefSeq" id="WP_127913632.1">
    <property type="nucleotide sequence ID" value="NZ_LR134117.1"/>
</dbReference>
<dbReference type="EMBL" id="LR134117">
    <property type="protein sequence ID" value="VDZ56169.1"/>
    <property type="molecule type" value="Genomic_DNA"/>
</dbReference>
<name>A0A3S4DIR6_SEROD</name>
<organism evidence="1 2">
    <name type="scientific">Serratia odorifera</name>
    <dbReference type="NCBI Taxonomy" id="618"/>
    <lineage>
        <taxon>Bacteria</taxon>
        <taxon>Pseudomonadati</taxon>
        <taxon>Pseudomonadota</taxon>
        <taxon>Gammaproteobacteria</taxon>
        <taxon>Enterobacterales</taxon>
        <taxon>Yersiniaceae</taxon>
        <taxon>Serratia</taxon>
    </lineage>
</organism>
<protein>
    <submittedName>
        <fullName evidence="1">Uncharacterized protein</fullName>
    </submittedName>
</protein>
<dbReference type="Proteomes" id="UP000281391">
    <property type="component" value="Chromosome"/>
</dbReference>
<dbReference type="AlphaFoldDB" id="A0A3S4DIR6"/>
<sequence length="258" mass="29398">MPGKYTFIKTRLFNVSKQYLLFETFTVDKKIILSPSANAGPIVLLKQQGKVLLQKISLACKQKIHQRESVPNGIELTGWSLCHPDYWLVPGEHAAVRVSRLTRSSPPSLAMITRVRSPHPGKSHDKKQNKTTANLRAWQCHHQRVDKSQREITITLTSKLFSINARAITNASHNTVGPRRGFIHSAHYLIPRQSSTHKYTSINTQHYINITLKNDRLTYWRTAADRHSVKYPASTHGIKNIVDYLPIGVSLYYIKGNR</sequence>
<gene>
    <name evidence="1" type="ORF">NCTC11214_01997</name>
</gene>